<keyword evidence="3" id="KW-1185">Reference proteome</keyword>
<dbReference type="EMBL" id="NKUJ01000252">
    <property type="protein sequence ID" value="RMJ09210.1"/>
    <property type="molecule type" value="Genomic_DNA"/>
</dbReference>
<comment type="caution">
    <text evidence="2">The sequence shown here is derived from an EMBL/GenBank/DDBJ whole genome shotgun (WGS) entry which is preliminary data.</text>
</comment>
<feature type="region of interest" description="Disordered" evidence="1">
    <location>
        <begin position="1"/>
        <end position="32"/>
    </location>
</feature>
<sequence>MSQPTRPSGDAGADAGNPSTRNTDSSFDGALALMDQTSDFALPAPALDPVSHEGERLSSTWRKECMDRVIDRLRVKTRTLNDLVRDRKTAPLLVGKHHSEFPPSERAELAERVQALRQASQAVKNEVWELKQVYDRDRDAPRIGEAIKKLTDQTSELEFKLNLF</sequence>
<protein>
    <submittedName>
        <fullName evidence="2">Uncharacterized protein</fullName>
    </submittedName>
</protein>
<proteinExistence type="predicted"/>
<dbReference type="OrthoDB" id="5101140at2759"/>
<reference evidence="2 3" key="1">
    <citation type="submission" date="2017-06" db="EMBL/GenBank/DDBJ databases">
        <title>Comparative genomic analysis of Ambrosia Fusariam Clade fungi.</title>
        <authorList>
            <person name="Stajich J.E."/>
            <person name="Carrillo J."/>
            <person name="Kijimoto T."/>
            <person name="Eskalen A."/>
            <person name="O'Donnell K."/>
            <person name="Kasson M."/>
        </authorList>
    </citation>
    <scope>NUCLEOTIDE SEQUENCE [LARGE SCALE GENOMIC DNA]</scope>
    <source>
        <strain evidence="2">UCR3666</strain>
    </source>
</reference>
<gene>
    <name evidence="2" type="ORF">CDV36_011178</name>
</gene>
<feature type="compositionally biased region" description="Polar residues" evidence="1">
    <location>
        <begin position="17"/>
        <end position="26"/>
    </location>
</feature>
<organism evidence="2 3">
    <name type="scientific">Fusarium kuroshium</name>
    <dbReference type="NCBI Taxonomy" id="2010991"/>
    <lineage>
        <taxon>Eukaryota</taxon>
        <taxon>Fungi</taxon>
        <taxon>Dikarya</taxon>
        <taxon>Ascomycota</taxon>
        <taxon>Pezizomycotina</taxon>
        <taxon>Sordariomycetes</taxon>
        <taxon>Hypocreomycetidae</taxon>
        <taxon>Hypocreales</taxon>
        <taxon>Nectriaceae</taxon>
        <taxon>Fusarium</taxon>
        <taxon>Fusarium solani species complex</taxon>
    </lineage>
</organism>
<evidence type="ECO:0000313" key="2">
    <source>
        <dbReference type="EMBL" id="RMJ09210.1"/>
    </source>
</evidence>
<dbReference type="AlphaFoldDB" id="A0A3M2RV78"/>
<dbReference type="Proteomes" id="UP000277212">
    <property type="component" value="Unassembled WGS sequence"/>
</dbReference>
<name>A0A3M2RV78_9HYPO</name>
<evidence type="ECO:0000256" key="1">
    <source>
        <dbReference type="SAM" id="MobiDB-lite"/>
    </source>
</evidence>
<accession>A0A3M2RV78</accession>
<evidence type="ECO:0000313" key="3">
    <source>
        <dbReference type="Proteomes" id="UP000277212"/>
    </source>
</evidence>